<gene>
    <name evidence="2" type="ORF">INT44_001891</name>
</gene>
<feature type="chain" id="PRO_5034271292" evidence="1">
    <location>
        <begin position="25"/>
        <end position="85"/>
    </location>
</feature>
<dbReference type="Proteomes" id="UP000612746">
    <property type="component" value="Unassembled WGS sequence"/>
</dbReference>
<reference evidence="2" key="1">
    <citation type="submission" date="2020-12" db="EMBL/GenBank/DDBJ databases">
        <title>Metabolic potential, ecology and presence of endohyphal bacteria is reflected in genomic diversity of Mucoromycotina.</title>
        <authorList>
            <person name="Muszewska A."/>
            <person name="Okrasinska A."/>
            <person name="Steczkiewicz K."/>
            <person name="Drgas O."/>
            <person name="Orlowska M."/>
            <person name="Perlinska-Lenart U."/>
            <person name="Aleksandrzak-Piekarczyk T."/>
            <person name="Szatraj K."/>
            <person name="Zielenkiewicz U."/>
            <person name="Pilsyk S."/>
            <person name="Malc E."/>
            <person name="Mieczkowski P."/>
            <person name="Kruszewska J.S."/>
            <person name="Biernat P."/>
            <person name="Pawlowska J."/>
        </authorList>
    </citation>
    <scope>NUCLEOTIDE SEQUENCE</scope>
    <source>
        <strain evidence="2">WA0000051536</strain>
    </source>
</reference>
<keyword evidence="3" id="KW-1185">Reference proteome</keyword>
<dbReference type="EMBL" id="JAEPRA010000011">
    <property type="protein sequence ID" value="KAG2178738.1"/>
    <property type="molecule type" value="Genomic_DNA"/>
</dbReference>
<evidence type="ECO:0000256" key="1">
    <source>
        <dbReference type="SAM" id="SignalP"/>
    </source>
</evidence>
<evidence type="ECO:0000313" key="3">
    <source>
        <dbReference type="Proteomes" id="UP000612746"/>
    </source>
</evidence>
<feature type="signal peptide" evidence="1">
    <location>
        <begin position="1"/>
        <end position="24"/>
    </location>
</feature>
<name>A0A8H7PRV1_9FUNG</name>
<organism evidence="2 3">
    <name type="scientific">Umbelopsis vinacea</name>
    <dbReference type="NCBI Taxonomy" id="44442"/>
    <lineage>
        <taxon>Eukaryota</taxon>
        <taxon>Fungi</taxon>
        <taxon>Fungi incertae sedis</taxon>
        <taxon>Mucoromycota</taxon>
        <taxon>Mucoromycotina</taxon>
        <taxon>Umbelopsidomycetes</taxon>
        <taxon>Umbelopsidales</taxon>
        <taxon>Umbelopsidaceae</taxon>
        <taxon>Umbelopsis</taxon>
    </lineage>
</organism>
<evidence type="ECO:0000313" key="2">
    <source>
        <dbReference type="EMBL" id="KAG2178738.1"/>
    </source>
</evidence>
<proteinExistence type="predicted"/>
<dbReference type="AlphaFoldDB" id="A0A8H7PRV1"/>
<accession>A0A8H7PRV1</accession>
<sequence>MQGFAVFLAIAAVILSCSPQFSAAVPFRTSIRYTTLGGGQGTFPIVNVECQNLPDDISTIINTTPYILLVYPDPDFKGAEIVTFP</sequence>
<keyword evidence="1" id="KW-0732">Signal</keyword>
<comment type="caution">
    <text evidence="2">The sequence shown here is derived from an EMBL/GenBank/DDBJ whole genome shotgun (WGS) entry which is preliminary data.</text>
</comment>
<protein>
    <submittedName>
        <fullName evidence="2">Uncharacterized protein</fullName>
    </submittedName>
</protein>